<evidence type="ECO:0000256" key="2">
    <source>
        <dbReference type="SAM" id="Phobius"/>
    </source>
</evidence>
<gene>
    <name evidence="3" type="ORF">PCOR1329_LOCUS24730</name>
</gene>
<keyword evidence="2" id="KW-0812">Transmembrane</keyword>
<evidence type="ECO:0000256" key="1">
    <source>
        <dbReference type="SAM" id="MobiDB-lite"/>
    </source>
</evidence>
<evidence type="ECO:0000313" key="3">
    <source>
        <dbReference type="EMBL" id="CAK0824283.1"/>
    </source>
</evidence>
<dbReference type="Gene3D" id="2.80.10.50">
    <property type="match status" value="2"/>
</dbReference>
<dbReference type="SUPFAM" id="SSF50405">
    <property type="entry name" value="Actin-crosslinking proteins"/>
    <property type="match status" value="1"/>
</dbReference>
<dbReference type="InterPro" id="IPR008999">
    <property type="entry name" value="Actin-crosslinking"/>
</dbReference>
<keyword evidence="4" id="KW-1185">Reference proteome</keyword>
<feature type="region of interest" description="Disordered" evidence="1">
    <location>
        <begin position="36"/>
        <end position="58"/>
    </location>
</feature>
<feature type="transmembrane region" description="Helical" evidence="2">
    <location>
        <begin position="132"/>
        <end position="152"/>
    </location>
</feature>
<dbReference type="CDD" id="cd00257">
    <property type="entry name" value="beta-trefoil_FSCN-like"/>
    <property type="match status" value="1"/>
</dbReference>
<dbReference type="Proteomes" id="UP001189429">
    <property type="component" value="Unassembled WGS sequence"/>
</dbReference>
<reference evidence="3" key="1">
    <citation type="submission" date="2023-10" db="EMBL/GenBank/DDBJ databases">
        <authorList>
            <person name="Chen Y."/>
            <person name="Shah S."/>
            <person name="Dougan E. K."/>
            <person name="Thang M."/>
            <person name="Chan C."/>
        </authorList>
    </citation>
    <scope>NUCLEOTIDE SEQUENCE [LARGE SCALE GENOMIC DNA]</scope>
</reference>
<comment type="caution">
    <text evidence="3">The sequence shown here is derived from an EMBL/GenBank/DDBJ whole genome shotgun (WGS) entry which is preliminary data.</text>
</comment>
<keyword evidence="2" id="KW-1133">Transmembrane helix</keyword>
<proteinExistence type="predicted"/>
<organism evidence="3 4">
    <name type="scientific">Prorocentrum cordatum</name>
    <dbReference type="NCBI Taxonomy" id="2364126"/>
    <lineage>
        <taxon>Eukaryota</taxon>
        <taxon>Sar</taxon>
        <taxon>Alveolata</taxon>
        <taxon>Dinophyceae</taxon>
        <taxon>Prorocentrales</taxon>
        <taxon>Prorocentraceae</taxon>
        <taxon>Prorocentrum</taxon>
    </lineage>
</organism>
<feature type="region of interest" description="Disordered" evidence="1">
    <location>
        <begin position="159"/>
        <end position="204"/>
    </location>
</feature>
<dbReference type="EMBL" id="CAUYUJ010008557">
    <property type="protein sequence ID" value="CAK0824283.1"/>
    <property type="molecule type" value="Genomic_DNA"/>
</dbReference>
<sequence length="447" mass="47114">MCIGRMARKVGSEDEVRPVGRAEAARAQEARAALAAAAADRNAGGRHPGHAAQGGATLTTAGPAGQWLTPATRPLKCWELFLLLGVALLAWENQSRAWHVVYLNDCNYRFPRKGKGSKNKNKDKDSRLRKHWVPIAGAGALLAVVVVIAVTVKGAAGTANDGRGLQGSTPTTSDAPEVSAPNSPPSLRSQAPAPADTQASTTEKAVSVVTSTTTAPFTGAAQRKLFQFVENLDDTVAVRTSNGGYISVSDGDNLGTAPAIGKHESFKLIDHPDGTISLESWAGSFIAAKGDEVKLAKKKGKFEKLKKIEQEDGAVMLETADGEHVSSEAFSDERGRFAVYAREAEEAGDAEKFHVEVNSDHTASLKSLHGTRAAARQGRSLGGTLARLCAPLSVRHCLECLRCGLACRGASPPPGQDRPCILSLPDHGCESVKRMFPACCMTCSCGL</sequence>
<evidence type="ECO:0000313" key="4">
    <source>
        <dbReference type="Proteomes" id="UP001189429"/>
    </source>
</evidence>
<name>A0ABN9RYK7_9DINO</name>
<protein>
    <submittedName>
        <fullName evidence="3">Uncharacterized protein</fullName>
    </submittedName>
</protein>
<accession>A0ABN9RYK7</accession>
<keyword evidence="2" id="KW-0472">Membrane</keyword>